<feature type="region of interest" description="Disordered" evidence="1">
    <location>
        <begin position="438"/>
        <end position="482"/>
    </location>
</feature>
<proteinExistence type="predicted"/>
<sequence>MMDLRLNRNKWVGNIYQKFEAVCHEVDDIVCQDAKTYLENQVQNVGDSVKKFYSGVVHDLLPLNSLVSSQYEDHLLVAEKNNIDFSVDSVCKDNNKKRDEENPINHYYVALMNSNAIDIADHKQHGVPVKNIDEWGSFSLELEGSCITKEEVGVDSSGTSESKKENFHISFEEASIGIADYNQDGVPVNNILTNQESDESCSVSLELENSCITQEEVGLDSRGTSESERENFHTCFEEFAAESDPKPMNLMSVGEKESLEFPIHSESSCDTFDSGWEVSIKTKVNIDENAGKNSCLIADENAMNSSPSQVWSPHSLDEEIPINYFSLALRDTNAIYITDIQKVGVHTRNVNQVSDESCKVSLEVEDSYIPQEEVGDESRGTSVSSKENIHTGSEVVALESVPKPLNMISVGEKDSLEFPIHREPCFDSFDSGSKISIRTKDNRDVNPRQNSCLTVEENARNSSTSQVLSSQSLDEEESTNVSLFRESSNANQNTHGILAEVSPDVSVPSERPMTRTEPSCSSSSLTSGSLYSKSHGRYSFENESCKRNPGDASPCISDSFVLPVCCESSTHPAGQVMGPQSGLLFSGFCQSMGSKDKSLVISLESCTEVIQFNDDDPKLEKSCVNVVDSELHAVACRTRKLRSYKKRIQDAFASKKRLSKEYEQLAIWYGDCDIEPRQDFSETLLPLSTRTDMESKNVQEQHDSESFHSQLLKMEN</sequence>
<dbReference type="EMBL" id="AP015039">
    <property type="protein sequence ID" value="BAT89560.1"/>
    <property type="molecule type" value="Genomic_DNA"/>
</dbReference>
<dbReference type="GO" id="GO:0005776">
    <property type="term" value="C:autophagosome"/>
    <property type="evidence" value="ECO:0007669"/>
    <property type="project" value="TreeGrafter"/>
</dbReference>
<accession>A0A0S3S9L2</accession>
<dbReference type="PANTHER" id="PTHR34659">
    <property type="entry name" value="BNAA05G11610D PROTEIN"/>
    <property type="match status" value="1"/>
</dbReference>
<keyword evidence="3" id="KW-1185">Reference proteome</keyword>
<dbReference type="GO" id="GO:0061908">
    <property type="term" value="C:phagophore"/>
    <property type="evidence" value="ECO:0007669"/>
    <property type="project" value="TreeGrafter"/>
</dbReference>
<name>A0A0S3S9L2_PHAAN</name>
<evidence type="ECO:0000313" key="2">
    <source>
        <dbReference type="EMBL" id="BAT89560.1"/>
    </source>
</evidence>
<evidence type="ECO:0000256" key="1">
    <source>
        <dbReference type="SAM" id="MobiDB-lite"/>
    </source>
</evidence>
<dbReference type="Proteomes" id="UP000291084">
    <property type="component" value="Chromosome 6"/>
</dbReference>
<evidence type="ECO:0000313" key="3">
    <source>
        <dbReference type="Proteomes" id="UP000291084"/>
    </source>
</evidence>
<feature type="compositionally biased region" description="Basic and acidic residues" evidence="1">
    <location>
        <begin position="693"/>
        <end position="706"/>
    </location>
</feature>
<organism evidence="2 3">
    <name type="scientific">Vigna angularis var. angularis</name>
    <dbReference type="NCBI Taxonomy" id="157739"/>
    <lineage>
        <taxon>Eukaryota</taxon>
        <taxon>Viridiplantae</taxon>
        <taxon>Streptophyta</taxon>
        <taxon>Embryophyta</taxon>
        <taxon>Tracheophyta</taxon>
        <taxon>Spermatophyta</taxon>
        <taxon>Magnoliopsida</taxon>
        <taxon>eudicotyledons</taxon>
        <taxon>Gunneridae</taxon>
        <taxon>Pentapetalae</taxon>
        <taxon>rosids</taxon>
        <taxon>fabids</taxon>
        <taxon>Fabales</taxon>
        <taxon>Fabaceae</taxon>
        <taxon>Papilionoideae</taxon>
        <taxon>50 kb inversion clade</taxon>
        <taxon>NPAAA clade</taxon>
        <taxon>indigoferoid/millettioid clade</taxon>
        <taxon>Phaseoleae</taxon>
        <taxon>Vigna</taxon>
    </lineage>
</organism>
<feature type="compositionally biased region" description="Low complexity" evidence="1">
    <location>
        <begin position="462"/>
        <end position="472"/>
    </location>
</feature>
<feature type="compositionally biased region" description="Low complexity" evidence="1">
    <location>
        <begin position="519"/>
        <end position="529"/>
    </location>
</feature>
<feature type="region of interest" description="Disordered" evidence="1">
    <location>
        <begin position="693"/>
        <end position="716"/>
    </location>
</feature>
<protein>
    <submittedName>
        <fullName evidence="2">Uncharacterized protein</fullName>
    </submittedName>
</protein>
<feature type="region of interest" description="Disordered" evidence="1">
    <location>
        <begin position="505"/>
        <end position="529"/>
    </location>
</feature>
<dbReference type="OrthoDB" id="1644512at2759"/>
<dbReference type="AlphaFoldDB" id="A0A0S3S9L2"/>
<dbReference type="GO" id="GO:0006950">
    <property type="term" value="P:response to stress"/>
    <property type="evidence" value="ECO:0007669"/>
    <property type="project" value="TreeGrafter"/>
</dbReference>
<gene>
    <name evidence="2" type="primary">Vigan.06G054200</name>
    <name evidence="2" type="ORF">VIGAN_06054200</name>
</gene>
<reference evidence="2 3" key="1">
    <citation type="journal article" date="2015" name="Sci. Rep.">
        <title>The power of single molecule real-time sequencing technology in the de novo assembly of a eukaryotic genome.</title>
        <authorList>
            <person name="Sakai H."/>
            <person name="Naito K."/>
            <person name="Ogiso-Tanaka E."/>
            <person name="Takahashi Y."/>
            <person name="Iseki K."/>
            <person name="Muto C."/>
            <person name="Satou K."/>
            <person name="Teruya K."/>
            <person name="Shiroma A."/>
            <person name="Shimoji M."/>
            <person name="Hirano T."/>
            <person name="Itoh T."/>
            <person name="Kaga A."/>
            <person name="Tomooka N."/>
        </authorList>
    </citation>
    <scope>NUCLEOTIDE SEQUENCE [LARGE SCALE GENOMIC DNA]</scope>
    <source>
        <strain evidence="3">cv. Shumari</strain>
    </source>
</reference>
<dbReference type="PANTHER" id="PTHR34659:SF1">
    <property type="entry name" value="PROTEIN EGT2"/>
    <property type="match status" value="1"/>
</dbReference>
<dbReference type="InterPro" id="IPR053273">
    <property type="entry name" value="CST_Regulator"/>
</dbReference>